<evidence type="ECO:0000256" key="1">
    <source>
        <dbReference type="ARBA" id="ARBA00004651"/>
    </source>
</evidence>
<keyword evidence="13" id="KW-1185">Reference proteome</keyword>
<keyword evidence="6 10" id="KW-0472">Membrane</keyword>
<keyword evidence="8" id="KW-0325">Glycoprotein</keyword>
<reference evidence="12" key="1">
    <citation type="submission" date="2023-06" db="EMBL/GenBank/DDBJ databases">
        <title>Genomic analysis of the entomopathogenic nematode Steinernema hermaphroditum.</title>
        <authorList>
            <person name="Schwarz E.M."/>
            <person name="Heppert J.K."/>
            <person name="Baniya A."/>
            <person name="Schwartz H.T."/>
            <person name="Tan C.-H."/>
            <person name="Antoshechkin I."/>
            <person name="Sternberg P.W."/>
            <person name="Goodrich-Blair H."/>
            <person name="Dillman A.R."/>
        </authorList>
    </citation>
    <scope>NUCLEOTIDE SEQUENCE</scope>
    <source>
        <strain evidence="12">PS9179</strain>
        <tissue evidence="12">Whole animal</tissue>
    </source>
</reference>
<dbReference type="InterPro" id="IPR017452">
    <property type="entry name" value="GPCR_Rhodpsn_7TM"/>
</dbReference>
<evidence type="ECO:0000256" key="5">
    <source>
        <dbReference type="ARBA" id="ARBA00023040"/>
    </source>
</evidence>
<dbReference type="Pfam" id="PF10320">
    <property type="entry name" value="7TM_GPCR_Srsx"/>
    <property type="match status" value="1"/>
</dbReference>
<evidence type="ECO:0000256" key="2">
    <source>
        <dbReference type="ARBA" id="ARBA00022475"/>
    </source>
</evidence>
<dbReference type="AlphaFoldDB" id="A0AA39HDT1"/>
<comment type="subcellular location">
    <subcellularLocation>
        <location evidence="1">Cell membrane</location>
        <topology evidence="1">Multi-pass membrane protein</topology>
    </subcellularLocation>
</comment>
<feature type="transmembrane region" description="Helical" evidence="10">
    <location>
        <begin position="264"/>
        <end position="282"/>
    </location>
</feature>
<protein>
    <recommendedName>
        <fullName evidence="11">G-protein coupled receptors family 1 profile domain-containing protein</fullName>
    </recommendedName>
</protein>
<feature type="transmembrane region" description="Helical" evidence="10">
    <location>
        <begin position="42"/>
        <end position="63"/>
    </location>
</feature>
<evidence type="ECO:0000256" key="10">
    <source>
        <dbReference type="SAM" id="Phobius"/>
    </source>
</evidence>
<feature type="transmembrane region" description="Helical" evidence="10">
    <location>
        <begin position="173"/>
        <end position="199"/>
    </location>
</feature>
<keyword evidence="7" id="KW-0675">Receptor</keyword>
<dbReference type="GO" id="GO:0005886">
    <property type="term" value="C:plasma membrane"/>
    <property type="evidence" value="ECO:0007669"/>
    <property type="project" value="UniProtKB-SubCell"/>
</dbReference>
<dbReference type="PANTHER" id="PTHR24246:SF27">
    <property type="entry name" value="ADENOSINE RECEPTOR, ISOFORM A"/>
    <property type="match status" value="1"/>
</dbReference>
<evidence type="ECO:0000256" key="9">
    <source>
        <dbReference type="ARBA" id="ARBA00023224"/>
    </source>
</evidence>
<feature type="transmembrane region" description="Helical" evidence="10">
    <location>
        <begin position="126"/>
        <end position="150"/>
    </location>
</feature>
<dbReference type="PROSITE" id="PS50262">
    <property type="entry name" value="G_PROTEIN_RECEP_F1_2"/>
    <property type="match status" value="1"/>
</dbReference>
<keyword evidence="4 10" id="KW-1133">Transmembrane helix</keyword>
<keyword evidence="5" id="KW-0297">G-protein coupled receptor</keyword>
<proteinExistence type="predicted"/>
<organism evidence="12 13">
    <name type="scientific">Steinernema hermaphroditum</name>
    <dbReference type="NCBI Taxonomy" id="289476"/>
    <lineage>
        <taxon>Eukaryota</taxon>
        <taxon>Metazoa</taxon>
        <taxon>Ecdysozoa</taxon>
        <taxon>Nematoda</taxon>
        <taxon>Chromadorea</taxon>
        <taxon>Rhabditida</taxon>
        <taxon>Tylenchina</taxon>
        <taxon>Panagrolaimomorpha</taxon>
        <taxon>Strongyloidoidea</taxon>
        <taxon>Steinernematidae</taxon>
        <taxon>Steinernema</taxon>
    </lineage>
</organism>
<accession>A0AA39HDT1</accession>
<dbReference type="EMBL" id="JAUCMV010000004">
    <property type="protein sequence ID" value="KAK0402687.1"/>
    <property type="molecule type" value="Genomic_DNA"/>
</dbReference>
<keyword evidence="2" id="KW-1003">Cell membrane</keyword>
<feature type="transmembrane region" description="Helical" evidence="10">
    <location>
        <begin position="6"/>
        <end position="30"/>
    </location>
</feature>
<evidence type="ECO:0000256" key="4">
    <source>
        <dbReference type="ARBA" id="ARBA00022989"/>
    </source>
</evidence>
<evidence type="ECO:0000313" key="13">
    <source>
        <dbReference type="Proteomes" id="UP001175271"/>
    </source>
</evidence>
<dbReference type="Proteomes" id="UP001175271">
    <property type="component" value="Unassembled WGS sequence"/>
</dbReference>
<comment type="caution">
    <text evidence="12">The sequence shown here is derived from an EMBL/GenBank/DDBJ whole genome shotgun (WGS) entry which is preliminary data.</text>
</comment>
<gene>
    <name evidence="12" type="ORF">QR680_016475</name>
</gene>
<evidence type="ECO:0000256" key="3">
    <source>
        <dbReference type="ARBA" id="ARBA00022692"/>
    </source>
</evidence>
<dbReference type="InterPro" id="IPR000276">
    <property type="entry name" value="GPCR_Rhodpsn"/>
</dbReference>
<dbReference type="Gene3D" id="1.20.1070.10">
    <property type="entry name" value="Rhodopsin 7-helix transmembrane proteins"/>
    <property type="match status" value="1"/>
</dbReference>
<evidence type="ECO:0000256" key="8">
    <source>
        <dbReference type="ARBA" id="ARBA00023180"/>
    </source>
</evidence>
<dbReference type="SMART" id="SM01381">
    <property type="entry name" value="7TM_GPCR_Srsx"/>
    <property type="match status" value="1"/>
</dbReference>
<feature type="transmembrane region" description="Helical" evidence="10">
    <location>
        <begin position="231"/>
        <end position="252"/>
    </location>
</feature>
<evidence type="ECO:0000256" key="6">
    <source>
        <dbReference type="ARBA" id="ARBA00023136"/>
    </source>
</evidence>
<feature type="transmembrane region" description="Helical" evidence="10">
    <location>
        <begin position="83"/>
        <end position="105"/>
    </location>
</feature>
<keyword evidence="9" id="KW-0807">Transducer</keyword>
<keyword evidence="3 10" id="KW-0812">Transmembrane</keyword>
<name>A0AA39HDT1_9BILA</name>
<dbReference type="SUPFAM" id="SSF81321">
    <property type="entry name" value="Family A G protein-coupled receptor-like"/>
    <property type="match status" value="1"/>
</dbReference>
<evidence type="ECO:0000313" key="12">
    <source>
        <dbReference type="EMBL" id="KAK0402687.1"/>
    </source>
</evidence>
<evidence type="ECO:0000259" key="11">
    <source>
        <dbReference type="PROSITE" id="PS50262"/>
    </source>
</evidence>
<dbReference type="InterPro" id="IPR019424">
    <property type="entry name" value="7TM_GPCR_Srsx"/>
</dbReference>
<dbReference type="GO" id="GO:0004930">
    <property type="term" value="F:G protein-coupled receptor activity"/>
    <property type="evidence" value="ECO:0007669"/>
    <property type="project" value="UniProtKB-KW"/>
</dbReference>
<dbReference type="PANTHER" id="PTHR24246">
    <property type="entry name" value="OLFACTORY RECEPTOR AND ADENOSINE RECEPTOR"/>
    <property type="match status" value="1"/>
</dbReference>
<evidence type="ECO:0000256" key="7">
    <source>
        <dbReference type="ARBA" id="ARBA00023170"/>
    </source>
</evidence>
<feature type="domain" description="G-protein coupled receptors family 1 profile" evidence="11">
    <location>
        <begin position="22"/>
        <end position="280"/>
    </location>
</feature>
<sequence length="331" mass="37834">MEFLSYINTYGFVALGCLLVLFNLPVLVVVSASKNLRNQYGVLIISLFNGFLSGLVSTAYGIFRLVLYMTGKDNDFITIRECFYNPLTFFNLWTLPMCGLGLLLLSVDRLLVISFPLTYFNYNTKVVLVSNVLALVINACIVFVASYVTINNGSSETLISTICNQKEVFSMEIYIILIGSMTLFAVLADLLMFVVLILFMKQHRAGNKKAFLTDDAIKRFERRQMNYTKTMLISSIATIVVFIIPSIFAIVARTLDMPRQIATWTRFINFFNSFNIAILLIYRQRDIRRQICKMANCLTGRSFFNVVLVDNVRDHTKSDTSRQRTTEARRR</sequence>